<feature type="compositionally biased region" description="Low complexity" evidence="4">
    <location>
        <begin position="224"/>
        <end position="243"/>
    </location>
</feature>
<dbReference type="PROSITE" id="PS01149">
    <property type="entry name" value="PSI_RSU"/>
    <property type="match status" value="1"/>
</dbReference>
<comment type="similarity">
    <text evidence="1 3">Belongs to the pseudouridine synthase RsuA family.</text>
</comment>
<dbReference type="InterPro" id="IPR050343">
    <property type="entry name" value="RsuA_PseudoU_synthase"/>
</dbReference>
<dbReference type="OrthoDB" id="9807213at2"/>
<keyword evidence="2 3" id="KW-0413">Isomerase</keyword>
<dbReference type="GO" id="GO:0001522">
    <property type="term" value="P:pseudouridine synthesis"/>
    <property type="evidence" value="ECO:0007669"/>
    <property type="project" value="InterPro"/>
</dbReference>
<dbReference type="Proteomes" id="UP000252182">
    <property type="component" value="Chromosome"/>
</dbReference>
<reference evidence="7" key="1">
    <citation type="submission" date="2018-07" db="EMBL/GenBank/DDBJ databases">
        <authorList>
            <person name="Kim H."/>
        </authorList>
    </citation>
    <scope>NUCLEOTIDE SEQUENCE [LARGE SCALE GENOMIC DNA]</scope>
    <source>
        <strain evidence="7">F02</strain>
    </source>
</reference>
<feature type="domain" description="Pseudouridine synthase RsuA/RluA-like" evidence="5">
    <location>
        <begin position="2"/>
        <end position="147"/>
    </location>
</feature>
<evidence type="ECO:0000313" key="7">
    <source>
        <dbReference type="Proteomes" id="UP000252182"/>
    </source>
</evidence>
<accession>A0A345DC21</accession>
<keyword evidence="7" id="KW-1185">Reference proteome</keyword>
<proteinExistence type="inferred from homology"/>
<dbReference type="PANTHER" id="PTHR47683">
    <property type="entry name" value="PSEUDOURIDINE SYNTHASE FAMILY PROTEIN-RELATED"/>
    <property type="match status" value="1"/>
</dbReference>
<evidence type="ECO:0000256" key="3">
    <source>
        <dbReference type="RuleBase" id="RU003887"/>
    </source>
</evidence>
<evidence type="ECO:0000256" key="1">
    <source>
        <dbReference type="ARBA" id="ARBA00008348"/>
    </source>
</evidence>
<dbReference type="EC" id="5.4.99.-" evidence="3"/>
<dbReference type="Pfam" id="PF00849">
    <property type="entry name" value="PseudoU_synth_2"/>
    <property type="match status" value="1"/>
</dbReference>
<dbReference type="KEGG" id="hyf:DTO96_101649"/>
<dbReference type="GO" id="GO:0006364">
    <property type="term" value="P:rRNA processing"/>
    <property type="evidence" value="ECO:0007669"/>
    <property type="project" value="UniProtKB-ARBA"/>
</dbReference>
<protein>
    <recommendedName>
        <fullName evidence="3">Pseudouridine synthase</fullName>
        <ecNumber evidence="3">5.4.99.-</ecNumber>
    </recommendedName>
</protein>
<dbReference type="NCBIfam" id="TIGR00093">
    <property type="entry name" value="pseudouridine synthase"/>
    <property type="match status" value="1"/>
</dbReference>
<name>A0A345DC21_9BURK</name>
<feature type="region of interest" description="Disordered" evidence="4">
    <location>
        <begin position="184"/>
        <end position="243"/>
    </location>
</feature>
<dbReference type="PANTHER" id="PTHR47683:SF2">
    <property type="entry name" value="RNA-BINDING S4 DOMAIN-CONTAINING PROTEIN"/>
    <property type="match status" value="1"/>
</dbReference>
<dbReference type="SUPFAM" id="SSF55120">
    <property type="entry name" value="Pseudouridine synthase"/>
    <property type="match status" value="1"/>
</dbReference>
<sequence>MLLLLNKPYGVICQFTKHETHPTLKEYVKVPHVYPAGRLDTDSEGLLVLTDDGHMQNQISHPMHKKPKTYVVQVEGSPSDAALKSLRAGVKLGDEVTLPCHAEIIDEPKWLWERNPPIRYRASIPTHWLEITLTEGKNRQVRRMTAAVGLPTLRLIRTQVGGYSLFEGGTLGLGDTRMIDATPCPPSPARTAPVKPRRTGYQPDFVGKKSGVLPTNVRKARVGAASQANRSARATASSSRKKP</sequence>
<evidence type="ECO:0000256" key="2">
    <source>
        <dbReference type="ARBA" id="ARBA00023235"/>
    </source>
</evidence>
<evidence type="ECO:0000313" key="6">
    <source>
        <dbReference type="EMBL" id="AXF85909.1"/>
    </source>
</evidence>
<dbReference type="GO" id="GO:0140098">
    <property type="term" value="F:catalytic activity, acting on RNA"/>
    <property type="evidence" value="ECO:0007669"/>
    <property type="project" value="UniProtKB-ARBA"/>
</dbReference>
<dbReference type="AlphaFoldDB" id="A0A345DC21"/>
<dbReference type="InterPro" id="IPR000748">
    <property type="entry name" value="PsdUridine_synth_RsuA/RluB/E/F"/>
</dbReference>
<dbReference type="InterPro" id="IPR006145">
    <property type="entry name" value="PsdUridine_synth_RsuA/RluA"/>
</dbReference>
<dbReference type="InterPro" id="IPR042092">
    <property type="entry name" value="PsdUridine_s_RsuA/RluB/E/F_cat"/>
</dbReference>
<dbReference type="GO" id="GO:0003723">
    <property type="term" value="F:RNA binding"/>
    <property type="evidence" value="ECO:0007669"/>
    <property type="project" value="InterPro"/>
</dbReference>
<dbReference type="InterPro" id="IPR018496">
    <property type="entry name" value="PsdUridine_synth_RsuA/RluB_CS"/>
</dbReference>
<dbReference type="InterPro" id="IPR020094">
    <property type="entry name" value="TruA/RsuA/RluB/E/F_N"/>
</dbReference>
<dbReference type="InterPro" id="IPR020103">
    <property type="entry name" value="PsdUridine_synth_cat_dom_sf"/>
</dbReference>
<organism evidence="6 7">
    <name type="scientific">Ephemeroptericola cinctiostellae</name>
    <dbReference type="NCBI Taxonomy" id="2268024"/>
    <lineage>
        <taxon>Bacteria</taxon>
        <taxon>Pseudomonadati</taxon>
        <taxon>Pseudomonadota</taxon>
        <taxon>Betaproteobacteria</taxon>
        <taxon>Burkholderiales</taxon>
        <taxon>Burkholderiaceae</taxon>
        <taxon>Ephemeroptericola</taxon>
    </lineage>
</organism>
<dbReference type="Gene3D" id="3.30.70.580">
    <property type="entry name" value="Pseudouridine synthase I, catalytic domain, N-terminal subdomain"/>
    <property type="match status" value="1"/>
</dbReference>
<dbReference type="EMBL" id="CP031124">
    <property type="protein sequence ID" value="AXF85909.1"/>
    <property type="molecule type" value="Genomic_DNA"/>
</dbReference>
<gene>
    <name evidence="6" type="primary">rluE</name>
    <name evidence="6" type="ORF">DTO96_101649</name>
</gene>
<evidence type="ECO:0000256" key="4">
    <source>
        <dbReference type="SAM" id="MobiDB-lite"/>
    </source>
</evidence>
<evidence type="ECO:0000259" key="5">
    <source>
        <dbReference type="Pfam" id="PF00849"/>
    </source>
</evidence>
<dbReference type="Gene3D" id="3.30.70.1560">
    <property type="entry name" value="Alpha-L RNA-binding motif"/>
    <property type="match status" value="1"/>
</dbReference>
<dbReference type="GO" id="GO:0009982">
    <property type="term" value="F:pseudouridine synthase activity"/>
    <property type="evidence" value="ECO:0007669"/>
    <property type="project" value="InterPro"/>
</dbReference>